<feature type="compositionally biased region" description="Low complexity" evidence="1">
    <location>
        <begin position="146"/>
        <end position="162"/>
    </location>
</feature>
<name>W4KIJ2_HETIT</name>
<dbReference type="EMBL" id="KI925455">
    <property type="protein sequence ID" value="ETW85140.1"/>
    <property type="molecule type" value="Genomic_DNA"/>
</dbReference>
<dbReference type="InParanoid" id="W4KIJ2"/>
<dbReference type="HOGENOM" id="CLU_083052_1_0_1"/>
<feature type="non-terminal residue" evidence="2">
    <location>
        <position position="243"/>
    </location>
</feature>
<sequence>RNEGTDPKWIYAPPEGAVLPDIENIEFGDFDYDQFKGDEDAELWLVRVPNNIKPKHLKDVRISAPPPSSLTVKVGRLERKTGSYDIWALSADGEAEGDEGAGVGGEELRALSALLPRPKKGGKLYLAPKPIARHLVFAASPPIPSAPESDPGAEPATAPAGAHVYKNPPRPSYPDAVLKHRFLPYGSRGSPGTDSAIASQAAPIDADIEMVSDEIEIRSKSAAHATANSHKKGESEDGGKKDK</sequence>
<feature type="region of interest" description="Disordered" evidence="1">
    <location>
        <begin position="142"/>
        <end position="243"/>
    </location>
</feature>
<dbReference type="AlphaFoldDB" id="W4KIJ2"/>
<protein>
    <submittedName>
        <fullName evidence="2">Uncharacterized protein</fullName>
    </submittedName>
</protein>
<gene>
    <name evidence="2" type="ORF">HETIRDRAFT_246524</name>
</gene>
<dbReference type="Proteomes" id="UP000030671">
    <property type="component" value="Unassembled WGS sequence"/>
</dbReference>
<feature type="non-terminal residue" evidence="2">
    <location>
        <position position="1"/>
    </location>
</feature>
<dbReference type="Pfam" id="PF08208">
    <property type="entry name" value="RNA_polI_A34"/>
    <property type="match status" value="1"/>
</dbReference>
<organism evidence="2 3">
    <name type="scientific">Heterobasidion irregulare (strain TC 32-1)</name>
    <dbReference type="NCBI Taxonomy" id="747525"/>
    <lineage>
        <taxon>Eukaryota</taxon>
        <taxon>Fungi</taxon>
        <taxon>Dikarya</taxon>
        <taxon>Basidiomycota</taxon>
        <taxon>Agaricomycotina</taxon>
        <taxon>Agaricomycetes</taxon>
        <taxon>Russulales</taxon>
        <taxon>Bondarzewiaceae</taxon>
        <taxon>Heterobasidion</taxon>
        <taxon>Heterobasidion annosum species complex</taxon>
    </lineage>
</organism>
<feature type="compositionally biased region" description="Basic and acidic residues" evidence="1">
    <location>
        <begin position="231"/>
        <end position="243"/>
    </location>
</feature>
<reference evidence="2 3" key="1">
    <citation type="journal article" date="2012" name="New Phytol.">
        <title>Insight into trade-off between wood decay and parasitism from the genome of a fungal forest pathogen.</title>
        <authorList>
            <person name="Olson A."/>
            <person name="Aerts A."/>
            <person name="Asiegbu F."/>
            <person name="Belbahri L."/>
            <person name="Bouzid O."/>
            <person name="Broberg A."/>
            <person name="Canback B."/>
            <person name="Coutinho P.M."/>
            <person name="Cullen D."/>
            <person name="Dalman K."/>
            <person name="Deflorio G."/>
            <person name="van Diepen L.T."/>
            <person name="Dunand C."/>
            <person name="Duplessis S."/>
            <person name="Durling M."/>
            <person name="Gonthier P."/>
            <person name="Grimwood J."/>
            <person name="Fossdal C.G."/>
            <person name="Hansson D."/>
            <person name="Henrissat B."/>
            <person name="Hietala A."/>
            <person name="Himmelstrand K."/>
            <person name="Hoffmeister D."/>
            <person name="Hogberg N."/>
            <person name="James T.Y."/>
            <person name="Karlsson M."/>
            <person name="Kohler A."/>
            <person name="Kues U."/>
            <person name="Lee Y.H."/>
            <person name="Lin Y.C."/>
            <person name="Lind M."/>
            <person name="Lindquist E."/>
            <person name="Lombard V."/>
            <person name="Lucas S."/>
            <person name="Lunden K."/>
            <person name="Morin E."/>
            <person name="Murat C."/>
            <person name="Park J."/>
            <person name="Raffaello T."/>
            <person name="Rouze P."/>
            <person name="Salamov A."/>
            <person name="Schmutz J."/>
            <person name="Solheim H."/>
            <person name="Stahlberg J."/>
            <person name="Velez H."/>
            <person name="de Vries R.P."/>
            <person name="Wiebenga A."/>
            <person name="Woodward S."/>
            <person name="Yakovlev I."/>
            <person name="Garbelotto M."/>
            <person name="Martin F."/>
            <person name="Grigoriev I.V."/>
            <person name="Stenlid J."/>
        </authorList>
    </citation>
    <scope>NUCLEOTIDE SEQUENCE [LARGE SCALE GENOMIC DNA]</scope>
    <source>
        <strain evidence="2 3">TC 32-1</strain>
    </source>
</reference>
<evidence type="ECO:0000256" key="1">
    <source>
        <dbReference type="SAM" id="MobiDB-lite"/>
    </source>
</evidence>
<dbReference type="OrthoDB" id="76224at2759"/>
<evidence type="ECO:0000313" key="3">
    <source>
        <dbReference type="Proteomes" id="UP000030671"/>
    </source>
</evidence>
<accession>W4KIJ2</accession>
<dbReference type="InterPro" id="IPR013240">
    <property type="entry name" value="DNA-dir_RNA_pol1_su_RPA34"/>
</dbReference>
<dbReference type="GeneID" id="20669118"/>
<proteinExistence type="predicted"/>
<dbReference type="RefSeq" id="XP_009542020.1">
    <property type="nucleotide sequence ID" value="XM_009543725.1"/>
</dbReference>
<dbReference type="GO" id="GO:0006360">
    <property type="term" value="P:transcription by RNA polymerase I"/>
    <property type="evidence" value="ECO:0007669"/>
    <property type="project" value="InterPro"/>
</dbReference>
<dbReference type="Gene3D" id="6.20.250.70">
    <property type="match status" value="1"/>
</dbReference>
<dbReference type="eggNOG" id="ENOG502SGQX">
    <property type="taxonomic scope" value="Eukaryota"/>
</dbReference>
<keyword evidence="3" id="KW-1185">Reference proteome</keyword>
<dbReference type="KEGG" id="hir:HETIRDRAFT_246524"/>
<evidence type="ECO:0000313" key="2">
    <source>
        <dbReference type="EMBL" id="ETW85140.1"/>
    </source>
</evidence>